<dbReference type="Gene3D" id="1.20.1270.110">
    <property type="entry name" value="Uncharacterised protein family UPF0058"/>
    <property type="match status" value="1"/>
</dbReference>
<name>A0A2A2H3R5_METBR</name>
<keyword evidence="2" id="KW-1185">Reference proteome</keyword>
<proteinExistence type="predicted"/>
<comment type="caution">
    <text evidence="1">The sequence shown here is derived from an EMBL/GenBank/DDBJ whole genome shotgun (WGS) entry which is preliminary data.</text>
</comment>
<dbReference type="GeneID" id="300258817"/>
<dbReference type="Proteomes" id="UP000217784">
    <property type="component" value="Unassembled WGS sequence"/>
</dbReference>
<evidence type="ECO:0000313" key="1">
    <source>
        <dbReference type="EMBL" id="PAV04038.1"/>
    </source>
</evidence>
<dbReference type="InterPro" id="IPR036519">
    <property type="entry name" value="UPF0058_sf"/>
</dbReference>
<dbReference type="PANTHER" id="PTHR42203">
    <property type="entry name" value="UPF0058 PROTEIN MJ1205"/>
    <property type="match status" value="1"/>
</dbReference>
<gene>
    <name evidence="1" type="ORF">ASJ80_03215</name>
</gene>
<dbReference type="RefSeq" id="WP_048081157.1">
    <property type="nucleotide sequence ID" value="NZ_LMVM01000033.1"/>
</dbReference>
<protein>
    <recommendedName>
        <fullName evidence="3">Metal-binding protein</fullName>
    </recommendedName>
</protein>
<evidence type="ECO:0008006" key="3">
    <source>
        <dbReference type="Google" id="ProtNLM"/>
    </source>
</evidence>
<dbReference type="InterPro" id="IPR002753">
    <property type="entry name" value="UPF0058"/>
</dbReference>
<evidence type="ECO:0000313" key="2">
    <source>
        <dbReference type="Proteomes" id="UP000217784"/>
    </source>
</evidence>
<organism evidence="1 2">
    <name type="scientific">Methanobacterium bryantii</name>
    <dbReference type="NCBI Taxonomy" id="2161"/>
    <lineage>
        <taxon>Archaea</taxon>
        <taxon>Methanobacteriati</taxon>
        <taxon>Methanobacteriota</taxon>
        <taxon>Methanomada group</taxon>
        <taxon>Methanobacteria</taxon>
        <taxon>Methanobacteriales</taxon>
        <taxon>Methanobacteriaceae</taxon>
        <taxon>Methanobacterium</taxon>
    </lineage>
</organism>
<dbReference type="SUPFAM" id="SSF140371">
    <property type="entry name" value="Vng1086c-like"/>
    <property type="match status" value="1"/>
</dbReference>
<dbReference type="EMBL" id="LMVM01000033">
    <property type="protein sequence ID" value="PAV04038.1"/>
    <property type="molecule type" value="Genomic_DNA"/>
</dbReference>
<dbReference type="PANTHER" id="PTHR42203:SF2">
    <property type="entry name" value="UPF0058 PROTEIN MJ1205"/>
    <property type="match status" value="1"/>
</dbReference>
<accession>A0A2A2H3R5</accession>
<sequence>MYKDELIQLHQFLVYVLKSLEDENEVKEECEEYFRLNISPHHIHRTKAEHKYAIFVLSESISELIAKKNNSAAPSNIANGLSELAKRSKKELIRMHEDNALKYQKDKKMEMI</sequence>
<dbReference type="AlphaFoldDB" id="A0A2A2H3R5"/>
<reference evidence="1 2" key="1">
    <citation type="journal article" date="2017" name="BMC Genomics">
        <title>Genomic analysis of methanogenic archaea reveals a shift towards energy conservation.</title>
        <authorList>
            <person name="Gilmore S.P."/>
            <person name="Henske J.K."/>
            <person name="Sexton J.A."/>
            <person name="Solomon K.V."/>
            <person name="Seppala S."/>
            <person name="Yoo J.I."/>
            <person name="Huyett L.M."/>
            <person name="Pressman A."/>
            <person name="Cogan J.Z."/>
            <person name="Kivenson V."/>
            <person name="Peng X."/>
            <person name="Tan Y."/>
            <person name="Valentine D.L."/>
            <person name="O'Malley M.A."/>
        </authorList>
    </citation>
    <scope>NUCLEOTIDE SEQUENCE [LARGE SCALE GENOMIC DNA]</scope>
    <source>
        <strain evidence="1 2">M.o.H.</strain>
    </source>
</reference>
<dbReference type="Pfam" id="PF01893">
    <property type="entry name" value="UPF0058"/>
    <property type="match status" value="1"/>
</dbReference>
<dbReference type="OrthoDB" id="177623at2157"/>